<dbReference type="Pfam" id="PF12697">
    <property type="entry name" value="Abhydrolase_6"/>
    <property type="match status" value="1"/>
</dbReference>
<keyword evidence="3" id="KW-1185">Reference proteome</keyword>
<dbReference type="Gene3D" id="3.40.50.1820">
    <property type="entry name" value="alpha/beta hydrolase"/>
    <property type="match status" value="1"/>
</dbReference>
<dbReference type="AlphaFoldDB" id="A0A6S7APD1"/>
<evidence type="ECO:0000313" key="2">
    <source>
        <dbReference type="EMBL" id="CAB3740874.1"/>
    </source>
</evidence>
<sequence length="287" mass="30113">MNAPIPAFAPTPSAPGAPPIDPLDFSLADQLPTRRAGSGRLVIGATPQDGRPGLLFVPGAYHGAWCYAHYLDYFAKAGLACAALDLRGHGALPQDAAFPSVTIADLGQDVVSALDVLDRPTVVVGHSMGALPAMLAAQARPVAGVVLMAPSPPGDLPGALGLPPVPADTPRAAPAATEIRARFLATTPNRDVSAVSQRLNAESPQVLNDRYLLRVAIKAESINAPGLCLEAGLDTHDRHPPGQDQAIARRYGFSHQVLADQPHCMMYADHWQVSAAAILAWHQEHFG</sequence>
<name>A0A6S7APD1_9BURK</name>
<dbReference type="Proteomes" id="UP000494269">
    <property type="component" value="Unassembled WGS sequence"/>
</dbReference>
<dbReference type="PANTHER" id="PTHR43194:SF2">
    <property type="entry name" value="PEROXISOMAL MEMBRANE PROTEIN LPX1"/>
    <property type="match status" value="1"/>
</dbReference>
<evidence type="ECO:0000313" key="3">
    <source>
        <dbReference type="Proteomes" id="UP000494269"/>
    </source>
</evidence>
<dbReference type="SUPFAM" id="SSF53474">
    <property type="entry name" value="alpha/beta-Hydrolases"/>
    <property type="match status" value="1"/>
</dbReference>
<dbReference type="PANTHER" id="PTHR43194">
    <property type="entry name" value="HYDROLASE ALPHA/BETA FOLD FAMILY"/>
    <property type="match status" value="1"/>
</dbReference>
<feature type="domain" description="AB hydrolase-1" evidence="1">
    <location>
        <begin position="54"/>
        <end position="273"/>
    </location>
</feature>
<organism evidence="2 3">
    <name type="scientific">Achromobacter kerstersii</name>
    <dbReference type="NCBI Taxonomy" id="1353890"/>
    <lineage>
        <taxon>Bacteria</taxon>
        <taxon>Pseudomonadati</taxon>
        <taxon>Pseudomonadota</taxon>
        <taxon>Betaproteobacteria</taxon>
        <taxon>Burkholderiales</taxon>
        <taxon>Alcaligenaceae</taxon>
        <taxon>Achromobacter</taxon>
    </lineage>
</organism>
<accession>A0A6S7APD1</accession>
<dbReference type="InterPro" id="IPR029058">
    <property type="entry name" value="AB_hydrolase_fold"/>
</dbReference>
<reference evidence="2 3" key="1">
    <citation type="submission" date="2020-04" db="EMBL/GenBank/DDBJ databases">
        <authorList>
            <person name="De Canck E."/>
        </authorList>
    </citation>
    <scope>NUCLEOTIDE SEQUENCE [LARGE SCALE GENOMIC DNA]</scope>
    <source>
        <strain evidence="2 3">LMG 3441</strain>
    </source>
</reference>
<dbReference type="EMBL" id="CADIJQ010000013">
    <property type="protein sequence ID" value="CAB3740874.1"/>
    <property type="molecule type" value="Genomic_DNA"/>
</dbReference>
<protein>
    <recommendedName>
        <fullName evidence="1">AB hydrolase-1 domain-containing protein</fullName>
    </recommendedName>
</protein>
<dbReference type="RefSeq" id="WP_175171659.1">
    <property type="nucleotide sequence ID" value="NZ_CADIJQ010000013.1"/>
</dbReference>
<dbReference type="InterPro" id="IPR050228">
    <property type="entry name" value="Carboxylesterase_BioH"/>
</dbReference>
<gene>
    <name evidence="2" type="ORF">LMG3441_05625</name>
</gene>
<dbReference type="InterPro" id="IPR000073">
    <property type="entry name" value="AB_hydrolase_1"/>
</dbReference>
<evidence type="ECO:0000259" key="1">
    <source>
        <dbReference type="Pfam" id="PF12697"/>
    </source>
</evidence>
<proteinExistence type="predicted"/>